<dbReference type="GO" id="GO:0000287">
    <property type="term" value="F:magnesium ion binding"/>
    <property type="evidence" value="ECO:0007669"/>
    <property type="project" value="UniProtKB-UniRule"/>
</dbReference>
<dbReference type="GO" id="GO:0001680">
    <property type="term" value="P:tRNA 3'-terminal CCA addition"/>
    <property type="evidence" value="ECO:0007669"/>
    <property type="project" value="UniProtKB-UniRule"/>
</dbReference>
<dbReference type="SUPFAM" id="SSF81631">
    <property type="entry name" value="PAP/OAS1 substrate-binding domain"/>
    <property type="match status" value="1"/>
</dbReference>
<feature type="binding site" evidence="10">
    <location>
        <position position="53"/>
    </location>
    <ligand>
        <name>ATP</name>
        <dbReference type="ChEBI" id="CHEBI:30616"/>
    </ligand>
</feature>
<feature type="binding site" evidence="10">
    <location>
        <position position="50"/>
    </location>
    <ligand>
        <name>CTP</name>
        <dbReference type="ChEBI" id="CHEBI:37563"/>
    </ligand>
</feature>
<proteinExistence type="inferred from homology"/>
<keyword evidence="5 10" id="KW-0547">Nucleotide-binding</keyword>
<feature type="binding site" evidence="10">
    <location>
        <position position="64"/>
    </location>
    <ligand>
        <name>Mg(2+)</name>
        <dbReference type="ChEBI" id="CHEBI:18420"/>
    </ligand>
</feature>
<feature type="binding site" evidence="10">
    <location>
        <position position="115"/>
    </location>
    <ligand>
        <name>Mg(2+)</name>
        <dbReference type="ChEBI" id="CHEBI:18420"/>
    </ligand>
</feature>
<comment type="cofactor">
    <cofactor evidence="10">
        <name>Mg(2+)</name>
        <dbReference type="ChEBI" id="CHEBI:18420"/>
    </cofactor>
</comment>
<dbReference type="Pfam" id="PF09249">
    <property type="entry name" value="tRNA_NucTransf2"/>
    <property type="match status" value="1"/>
</dbReference>
<feature type="binding site" evidence="10">
    <location>
        <position position="53"/>
    </location>
    <ligand>
        <name>CTP</name>
        <dbReference type="ChEBI" id="CHEBI:37563"/>
    </ligand>
</feature>
<reference evidence="14" key="1">
    <citation type="submission" date="2021-01" db="EMBL/GenBank/DDBJ databases">
        <title>Active Sulfur Cycling in an Early Earth Analoge.</title>
        <authorList>
            <person name="Hahn C.R."/>
            <person name="Youssef N.H."/>
            <person name="Elshahed M."/>
        </authorList>
    </citation>
    <scope>NUCLEOTIDE SEQUENCE</scope>
    <source>
        <strain evidence="14">Zod_Metabat.1151</strain>
    </source>
</reference>
<name>A0A939C747_9ARCH</name>
<dbReference type="Gene3D" id="3.30.460.10">
    <property type="entry name" value="Beta Polymerase, domain 2"/>
    <property type="match status" value="1"/>
</dbReference>
<protein>
    <recommendedName>
        <fullName evidence="10">CCA-adding enzyme</fullName>
        <ecNumber evidence="10">2.7.7.72</ecNumber>
    </recommendedName>
    <alternativeName>
        <fullName evidence="10">CCA tRNA nucleotidyltransferase</fullName>
    </alternativeName>
    <alternativeName>
        <fullName evidence="10">tRNA CCA-pyrophosphorylase</fullName>
    </alternativeName>
    <alternativeName>
        <fullName evidence="10">tRNA adenylyl-/cytidylyl- transferase</fullName>
    </alternativeName>
    <alternativeName>
        <fullName evidence="10">tRNA nucleotidyltransferase</fullName>
    </alternativeName>
    <alternativeName>
        <fullName evidence="10">tRNA-NT</fullName>
    </alternativeName>
</protein>
<feature type="binding site" evidence="10">
    <location>
        <position position="138"/>
    </location>
    <ligand>
        <name>ATP</name>
        <dbReference type="ChEBI" id="CHEBI:30616"/>
    </ligand>
</feature>
<dbReference type="HAMAP" id="MF_01264">
    <property type="entry name" value="CCA_arch"/>
    <property type="match status" value="1"/>
</dbReference>
<comment type="catalytic activity">
    <reaction evidence="10">
        <text>a tRNA precursor + 2 CTP + ATP = a tRNA with a 3' CCA end + 3 diphosphate</text>
        <dbReference type="Rhea" id="RHEA:14433"/>
        <dbReference type="Rhea" id="RHEA-COMP:10465"/>
        <dbReference type="Rhea" id="RHEA-COMP:10468"/>
        <dbReference type="ChEBI" id="CHEBI:30616"/>
        <dbReference type="ChEBI" id="CHEBI:33019"/>
        <dbReference type="ChEBI" id="CHEBI:37563"/>
        <dbReference type="ChEBI" id="CHEBI:74896"/>
        <dbReference type="ChEBI" id="CHEBI:83071"/>
        <dbReference type="EC" id="2.7.7.72"/>
    </reaction>
</comment>
<sequence length="460" mass="53279">MGSKEIFKKVLKRVTPTEPEKKRERALAERIIKQVKEMEGKHVDVMLCGSIARDTHLRGDNDLDIFVLFPEKLERQEFEREGIRIGKRVFRGHEWEKAFSEHPYIRGIIDGFDVEIVPSYKVGSAEMLQSAVDRSPFHNQFLQSRLDGKQRQETRLLRQFLKGIRAYGADIKASSVPGYVVELLILHYGSFLDAIKAIAKWRQGQVIDLAGHWNEKEAGRVFSDAALVVVDPVDRNRNVAAALSLNQFSRIVAASQAFLRRPSEKFFFREKEGPWPVSKVRKMLQKKELVAVKLGYPKGALPDIVWGQIQRLARKIETQLKLNDFKVVRSEAWTDEKQAIVMIFEVETGTLQKSHVKLGPFVTDEGNSRAFLEAHKRVIAGPRIEQGRWLIEIPRKYVRIERFLQDFLKKEKRVEKALLKKAINKLCRVIQEKQIIDLYRKNREFAAFLSSYLRGEEEFL</sequence>
<dbReference type="PANTHER" id="PTHR39643">
    <property type="entry name" value="CCA-ADDING ENZYME"/>
    <property type="match status" value="1"/>
</dbReference>
<keyword evidence="9 10" id="KW-0694">RNA-binding</keyword>
<dbReference type="InterPro" id="IPR043519">
    <property type="entry name" value="NT_sf"/>
</dbReference>
<evidence type="ECO:0000256" key="8">
    <source>
        <dbReference type="ARBA" id="ARBA00022842"/>
    </source>
</evidence>
<comment type="subunit">
    <text evidence="10">Homodimer.</text>
</comment>
<dbReference type="GO" id="GO:0005524">
    <property type="term" value="F:ATP binding"/>
    <property type="evidence" value="ECO:0007669"/>
    <property type="project" value="UniProtKB-UniRule"/>
</dbReference>
<evidence type="ECO:0000259" key="13">
    <source>
        <dbReference type="Pfam" id="PF21133"/>
    </source>
</evidence>
<feature type="domain" description="Polymerase nucleotidyl transferase" evidence="11">
    <location>
        <begin position="29"/>
        <end position="120"/>
    </location>
</feature>
<organism evidence="14 15">
    <name type="scientific">Candidatus Iainarchaeum sp</name>
    <dbReference type="NCBI Taxonomy" id="3101447"/>
    <lineage>
        <taxon>Archaea</taxon>
        <taxon>Candidatus Iainarchaeota</taxon>
        <taxon>Candidatus Iainarchaeia</taxon>
        <taxon>Candidatus Iainarchaeales</taxon>
        <taxon>Candidatus Iainarchaeaceae</taxon>
        <taxon>Candidatus Iainarchaeum</taxon>
    </lineage>
</organism>
<feature type="domain" description="CCA-adding enzyme C-terminal" evidence="13">
    <location>
        <begin position="289"/>
        <end position="414"/>
    </location>
</feature>
<comment type="caution">
    <text evidence="10">Lacks conserved residue(s) required for the propagation of feature annotation.</text>
</comment>
<dbReference type="InterPro" id="IPR008229">
    <property type="entry name" value="CCA-adding_arc"/>
</dbReference>
<dbReference type="Gene3D" id="3.30.70.1550">
    <property type="entry name" value="Archaeal tRNA CCA-adding enzyme catalytic domain"/>
    <property type="match status" value="1"/>
</dbReference>
<dbReference type="InterPro" id="IPR048833">
    <property type="entry name" value="CAA_C"/>
</dbReference>
<dbReference type="EC" id="2.7.7.72" evidence="10"/>
<dbReference type="GO" id="GO:0000049">
    <property type="term" value="F:tRNA binding"/>
    <property type="evidence" value="ECO:0007669"/>
    <property type="project" value="UniProtKB-UniRule"/>
</dbReference>
<evidence type="ECO:0000259" key="12">
    <source>
        <dbReference type="Pfam" id="PF09249"/>
    </source>
</evidence>
<dbReference type="SUPFAM" id="SSF55003">
    <property type="entry name" value="PAP/Archaeal CCA-adding enzyme, C-terminal domain"/>
    <property type="match status" value="1"/>
</dbReference>
<dbReference type="Pfam" id="PF01909">
    <property type="entry name" value="NTP_transf_2"/>
    <property type="match status" value="1"/>
</dbReference>
<keyword evidence="7 10" id="KW-0067">ATP-binding</keyword>
<keyword evidence="1 10" id="KW-0808">Transferase</keyword>
<evidence type="ECO:0000256" key="4">
    <source>
        <dbReference type="ARBA" id="ARBA00022723"/>
    </source>
</evidence>
<evidence type="ECO:0000313" key="15">
    <source>
        <dbReference type="Proteomes" id="UP000809243"/>
    </source>
</evidence>
<comment type="caution">
    <text evidence="14">The sequence shown here is derived from an EMBL/GenBank/DDBJ whole genome shotgun (WGS) entry which is preliminary data.</text>
</comment>
<evidence type="ECO:0000259" key="11">
    <source>
        <dbReference type="Pfam" id="PF01909"/>
    </source>
</evidence>
<dbReference type="Pfam" id="PF21133">
    <property type="entry name" value="CAA_C"/>
    <property type="match status" value="1"/>
</dbReference>
<dbReference type="PIRSF" id="PIRSF005335">
    <property type="entry name" value="CCA_arch"/>
    <property type="match status" value="1"/>
</dbReference>
<evidence type="ECO:0000256" key="6">
    <source>
        <dbReference type="ARBA" id="ARBA00022800"/>
    </source>
</evidence>
<dbReference type="SUPFAM" id="SSF81301">
    <property type="entry name" value="Nucleotidyltransferase"/>
    <property type="match status" value="1"/>
</dbReference>
<gene>
    <name evidence="10 14" type="primary">cca</name>
    <name evidence="14" type="ORF">JW744_02325</name>
</gene>
<dbReference type="Gene3D" id="3.30.70.590">
    <property type="entry name" value="Poly(A) polymerase predicted RNA binding domain"/>
    <property type="match status" value="1"/>
</dbReference>
<dbReference type="GO" id="GO:0042245">
    <property type="term" value="P:RNA repair"/>
    <property type="evidence" value="ECO:0007669"/>
    <property type="project" value="UniProtKB-KW"/>
</dbReference>
<comment type="function">
    <text evidence="10">Catalyzes the addition and repair of the essential 3'-terminal CCA sequence in tRNAs without using a nucleic acid template. Adds these three nucleotides in the order of C, C, and A to the tRNA nucleotide-73, using CTP and ATP as substrates and producing inorganic pyrophosphate. tRNA 3'-terminal CCA addition is required both for tRNA processing and repair. Also involved in tRNA surveillance by mediating tandem CCA addition to generate a CCACCA at the 3' terminus of unstable tRNAs. While stable tRNAs receive only 3'-terminal CCA, unstable tRNAs are marked with CCACCA and rapidly degraded.</text>
</comment>
<dbReference type="NCBIfam" id="TIGR03671">
    <property type="entry name" value="cca_archaeal"/>
    <property type="match status" value="1"/>
</dbReference>
<dbReference type="CDD" id="cd05400">
    <property type="entry name" value="NT_2-5OAS_ClassI-CCAase"/>
    <property type="match status" value="1"/>
</dbReference>
<feature type="binding site" evidence="10">
    <location>
        <position position="50"/>
    </location>
    <ligand>
        <name>ATP</name>
        <dbReference type="ChEBI" id="CHEBI:30616"/>
    </ligand>
</feature>
<keyword evidence="3 10" id="KW-0548">Nucleotidyltransferase</keyword>
<feature type="binding site" evidence="10">
    <location>
        <position position="138"/>
    </location>
    <ligand>
        <name>CTP</name>
        <dbReference type="ChEBI" id="CHEBI:37563"/>
    </ligand>
</feature>
<evidence type="ECO:0000256" key="7">
    <source>
        <dbReference type="ARBA" id="ARBA00022840"/>
    </source>
</evidence>
<keyword evidence="2 10" id="KW-0819">tRNA processing</keyword>
<feature type="domain" description="tRNA nucleotidyltransferase substrate binding" evidence="12">
    <location>
        <begin position="153"/>
        <end position="268"/>
    </location>
</feature>
<feature type="binding site" evidence="10">
    <location>
        <position position="167"/>
    </location>
    <ligand>
        <name>CTP</name>
        <dbReference type="ChEBI" id="CHEBI:37563"/>
    </ligand>
</feature>
<dbReference type="InterPro" id="IPR011068">
    <property type="entry name" value="NuclTrfase_I-like_C"/>
</dbReference>
<evidence type="ECO:0000256" key="1">
    <source>
        <dbReference type="ARBA" id="ARBA00022679"/>
    </source>
</evidence>
<keyword evidence="8 10" id="KW-0460">Magnesium</keyword>
<evidence type="ECO:0000256" key="3">
    <source>
        <dbReference type="ARBA" id="ARBA00022695"/>
    </source>
</evidence>
<dbReference type="InterPro" id="IPR006116">
    <property type="entry name" value="NT_2-5OAS_ClassI-CCAase"/>
</dbReference>
<dbReference type="InterPro" id="IPR015329">
    <property type="entry name" value="tRNA_NucTransf2"/>
</dbReference>
<dbReference type="AlphaFoldDB" id="A0A939C747"/>
<accession>A0A939C747</accession>
<evidence type="ECO:0000256" key="2">
    <source>
        <dbReference type="ARBA" id="ARBA00022694"/>
    </source>
</evidence>
<dbReference type="InterPro" id="IPR002934">
    <property type="entry name" value="Polymerase_NTP_transf_dom"/>
</dbReference>
<evidence type="ECO:0000313" key="14">
    <source>
        <dbReference type="EMBL" id="MBN2067279.1"/>
    </source>
</evidence>
<evidence type="ECO:0000256" key="5">
    <source>
        <dbReference type="ARBA" id="ARBA00022741"/>
    </source>
</evidence>
<evidence type="ECO:0000256" key="9">
    <source>
        <dbReference type="ARBA" id="ARBA00022884"/>
    </source>
</evidence>
<feature type="binding site" evidence="10">
    <location>
        <position position="62"/>
    </location>
    <ligand>
        <name>Mg(2+)</name>
        <dbReference type="ChEBI" id="CHEBI:18420"/>
    </ligand>
</feature>
<feature type="binding site" evidence="10">
    <location>
        <position position="167"/>
    </location>
    <ligand>
        <name>ATP</name>
        <dbReference type="ChEBI" id="CHEBI:30616"/>
    </ligand>
</feature>
<dbReference type="EMBL" id="JAFGDB010000039">
    <property type="protein sequence ID" value="MBN2067279.1"/>
    <property type="molecule type" value="Genomic_DNA"/>
</dbReference>
<dbReference type="GO" id="GO:0004810">
    <property type="term" value="F:CCA tRNA nucleotidyltransferase activity"/>
    <property type="evidence" value="ECO:0007669"/>
    <property type="project" value="UniProtKB-UniRule"/>
</dbReference>
<comment type="catalytic activity">
    <reaction evidence="10">
        <text>a tRNA with a 3' CCA end + 2 CTP + ATP = a tRNA with a 3' CCACCA end + 3 diphosphate</text>
        <dbReference type="Rhea" id="RHEA:76235"/>
        <dbReference type="Rhea" id="RHEA-COMP:10468"/>
        <dbReference type="Rhea" id="RHEA-COMP:18655"/>
        <dbReference type="ChEBI" id="CHEBI:30616"/>
        <dbReference type="ChEBI" id="CHEBI:33019"/>
        <dbReference type="ChEBI" id="CHEBI:37563"/>
        <dbReference type="ChEBI" id="CHEBI:83071"/>
        <dbReference type="ChEBI" id="CHEBI:195187"/>
    </reaction>
</comment>
<keyword evidence="6 10" id="KW-0692">RNA repair</keyword>
<comment type="miscellaneous">
    <text evidence="10">A single active site specifically recognizes both ATP and CTP and is responsible for their addition.</text>
</comment>
<dbReference type="InterPro" id="IPR042090">
    <property type="entry name" value="CCA_tRNA_nucleotrans_2"/>
</dbReference>
<dbReference type="Gene3D" id="1.10.1410.30">
    <property type="entry name" value="CCA tRNA nucleotidyltransferase, domain 2"/>
    <property type="match status" value="1"/>
</dbReference>
<evidence type="ECO:0000256" key="10">
    <source>
        <dbReference type="HAMAP-Rule" id="MF_01264"/>
    </source>
</evidence>
<dbReference type="Proteomes" id="UP000809243">
    <property type="component" value="Unassembled WGS sequence"/>
</dbReference>
<keyword evidence="4 10" id="KW-0479">Metal-binding</keyword>
<dbReference type="PANTHER" id="PTHR39643:SF1">
    <property type="entry name" value="CCA-ADDING ENZYME"/>
    <property type="match status" value="1"/>
</dbReference>
<comment type="similarity">
    <text evidence="10">Belongs to the tRNA nucleotidyltransferase/poly(A) polymerase family. Archaeal CCA-adding enzyme subfamily.</text>
</comment>